<sequence>MILIECRKYFQITFYDNTIVHFDLKGAAPKVAYLKEVFKWVKQNGATGKDVGESFLAGILIEWEDTFPFTGMLEENRCTESYTLDEVRDLLGSAQKLELDIIPLVQTFGHLEWILKLDKFRKYRQSDEHPQVVCLADESGIALVKEAIKQVVDVHKEFGVKFFHIGADEAFEYGVCEKDVAFISRHNSGGLERLVLEHLVKIAKYVRSLLSNTTRYTFCPIVFVPEYSWRAMAASFRNIWGSSAYKGANNPSAQLLDIQHYQFGGFFENFRGLILTGWQRYDHFAVLCELLPVGFPSLIANLQIAAGGQQLDESAVERKVSLALRCSSNVSLQDSSTFILCSFPGSEAFDAINRDLKTHKDMIKHQVFENHQVRGWLGRFNTRHNYTQLWYLNDLYGLIQESYFNMLNVEKSIREALEPIYQNSTIDEWLYEYVDPVLERLVRYLDDIDRLKKERAFPRRNFKILRNIRAIRRQ</sequence>
<dbReference type="InterPro" id="IPR017853">
    <property type="entry name" value="GH"/>
</dbReference>
<proteinExistence type="inferred from homology"/>
<dbReference type="GO" id="GO:0005975">
    <property type="term" value="P:carbohydrate metabolic process"/>
    <property type="evidence" value="ECO:0007669"/>
    <property type="project" value="InterPro"/>
</dbReference>
<evidence type="ECO:0000256" key="2">
    <source>
        <dbReference type="ARBA" id="ARBA00006285"/>
    </source>
</evidence>
<dbReference type="Proteomes" id="UP000050794">
    <property type="component" value="Unassembled WGS sequence"/>
</dbReference>
<evidence type="ECO:0000256" key="4">
    <source>
        <dbReference type="ARBA" id="ARBA00022801"/>
    </source>
</evidence>
<organism evidence="7 8">
    <name type="scientific">Toxocara canis</name>
    <name type="common">Canine roundworm</name>
    <dbReference type="NCBI Taxonomy" id="6265"/>
    <lineage>
        <taxon>Eukaryota</taxon>
        <taxon>Metazoa</taxon>
        <taxon>Ecdysozoa</taxon>
        <taxon>Nematoda</taxon>
        <taxon>Chromadorea</taxon>
        <taxon>Rhabditida</taxon>
        <taxon>Spirurina</taxon>
        <taxon>Ascaridomorpha</taxon>
        <taxon>Ascaridoidea</taxon>
        <taxon>Toxocaridae</taxon>
        <taxon>Toxocara</taxon>
    </lineage>
</organism>
<protein>
    <recommendedName>
        <fullName evidence="3">beta-N-acetylhexosaminidase</fullName>
        <ecNumber evidence="3">3.2.1.52</ecNumber>
    </recommendedName>
</protein>
<dbReference type="Pfam" id="PF00728">
    <property type="entry name" value="Glyco_hydro_20"/>
    <property type="match status" value="1"/>
</dbReference>
<evidence type="ECO:0000256" key="3">
    <source>
        <dbReference type="ARBA" id="ARBA00012663"/>
    </source>
</evidence>
<name>A0A183UGW6_TOXCA</name>
<accession>A0A183UGW6</accession>
<evidence type="ECO:0000259" key="5">
    <source>
        <dbReference type="Pfam" id="PF00728"/>
    </source>
</evidence>
<reference evidence="6 7" key="2">
    <citation type="submission" date="2018-11" db="EMBL/GenBank/DDBJ databases">
        <authorList>
            <consortium name="Pathogen Informatics"/>
        </authorList>
    </citation>
    <scope>NUCLEOTIDE SEQUENCE [LARGE SCALE GENOMIC DNA]</scope>
</reference>
<dbReference type="InterPro" id="IPR038901">
    <property type="entry name" value="HEXDC-like"/>
</dbReference>
<dbReference type="AlphaFoldDB" id="A0A183UGW6"/>
<gene>
    <name evidence="6" type="ORF">TCNE_LOCUS7736</name>
</gene>
<feature type="domain" description="Glycoside hydrolase family 20 catalytic" evidence="5">
    <location>
        <begin position="76"/>
        <end position="207"/>
    </location>
</feature>
<dbReference type="WBParaSite" id="TCNE_0000773601-mRNA-1">
    <property type="protein sequence ID" value="TCNE_0000773601-mRNA-1"/>
    <property type="gene ID" value="TCNE_0000773601"/>
</dbReference>
<dbReference type="GO" id="GO:0004563">
    <property type="term" value="F:beta-N-acetylhexosaminidase activity"/>
    <property type="evidence" value="ECO:0007669"/>
    <property type="project" value="UniProtKB-EC"/>
</dbReference>
<comment type="similarity">
    <text evidence="2">Belongs to the glycosyl hydrolase 20 family.</text>
</comment>
<reference evidence="8" key="1">
    <citation type="submission" date="2016-06" db="UniProtKB">
        <authorList>
            <consortium name="WormBaseParasite"/>
        </authorList>
    </citation>
    <scope>IDENTIFICATION</scope>
</reference>
<dbReference type="Gene3D" id="3.20.20.80">
    <property type="entry name" value="Glycosidases"/>
    <property type="match status" value="1"/>
</dbReference>
<dbReference type="PANTHER" id="PTHR21040:SF4">
    <property type="entry name" value="BETA-N-ACETYLHEXOSAMINIDASE"/>
    <property type="match status" value="1"/>
</dbReference>
<dbReference type="InterPro" id="IPR015883">
    <property type="entry name" value="Glyco_hydro_20_cat"/>
</dbReference>
<keyword evidence="4" id="KW-0378">Hydrolase</keyword>
<evidence type="ECO:0000256" key="1">
    <source>
        <dbReference type="ARBA" id="ARBA00001231"/>
    </source>
</evidence>
<keyword evidence="7" id="KW-1185">Reference proteome</keyword>
<comment type="catalytic activity">
    <reaction evidence="1">
        <text>Hydrolysis of terminal non-reducing N-acetyl-D-hexosamine residues in N-acetyl-beta-D-hexosaminides.</text>
        <dbReference type="EC" id="3.2.1.52"/>
    </reaction>
</comment>
<dbReference type="EC" id="3.2.1.52" evidence="3"/>
<evidence type="ECO:0000313" key="7">
    <source>
        <dbReference type="Proteomes" id="UP000050794"/>
    </source>
</evidence>
<evidence type="ECO:0000313" key="6">
    <source>
        <dbReference type="EMBL" id="VDM39057.1"/>
    </source>
</evidence>
<dbReference type="PANTHER" id="PTHR21040">
    <property type="entry name" value="BCDNA.GH04120"/>
    <property type="match status" value="1"/>
</dbReference>
<dbReference type="SUPFAM" id="SSF51445">
    <property type="entry name" value="(Trans)glycosidases"/>
    <property type="match status" value="1"/>
</dbReference>
<evidence type="ECO:0000313" key="8">
    <source>
        <dbReference type="WBParaSite" id="TCNE_0000773601-mRNA-1"/>
    </source>
</evidence>
<dbReference type="EMBL" id="UYWY01019744">
    <property type="protein sequence ID" value="VDM39057.1"/>
    <property type="molecule type" value="Genomic_DNA"/>
</dbReference>